<keyword evidence="2" id="KW-0560">Oxidoreductase</keyword>
<organism evidence="5 6">
    <name type="scientific">Chlamydomonas reinhardtii</name>
    <name type="common">Chlamydomonas smithii</name>
    <dbReference type="NCBI Taxonomy" id="3055"/>
    <lineage>
        <taxon>Eukaryota</taxon>
        <taxon>Viridiplantae</taxon>
        <taxon>Chlorophyta</taxon>
        <taxon>core chlorophytes</taxon>
        <taxon>Chlorophyceae</taxon>
        <taxon>CS clade</taxon>
        <taxon>Chlamydomonadales</taxon>
        <taxon>Chlamydomonadaceae</taxon>
        <taxon>Chlamydomonas</taxon>
    </lineage>
</organism>
<reference evidence="5 6" key="1">
    <citation type="journal article" date="2007" name="Science">
        <title>The Chlamydomonas genome reveals the evolution of key animal and plant functions.</title>
        <authorList>
            <person name="Merchant S.S."/>
            <person name="Prochnik S.E."/>
            <person name="Vallon O."/>
            <person name="Harris E.H."/>
            <person name="Karpowicz S.J."/>
            <person name="Witman G.B."/>
            <person name="Terry A."/>
            <person name="Salamov A."/>
            <person name="Fritz-Laylin L.K."/>
            <person name="Marechal-Drouard L."/>
            <person name="Marshall W.F."/>
            <person name="Qu L.H."/>
            <person name="Nelson D.R."/>
            <person name="Sanderfoot A.A."/>
            <person name="Spalding M.H."/>
            <person name="Kapitonov V.V."/>
            <person name="Ren Q."/>
            <person name="Ferris P."/>
            <person name="Lindquist E."/>
            <person name="Shapiro H."/>
            <person name="Lucas S.M."/>
            <person name="Grimwood J."/>
            <person name="Schmutz J."/>
            <person name="Cardol P."/>
            <person name="Cerutti H."/>
            <person name="Chanfreau G."/>
            <person name="Chen C.L."/>
            <person name="Cognat V."/>
            <person name="Croft M.T."/>
            <person name="Dent R."/>
            <person name="Dutcher S."/>
            <person name="Fernandez E."/>
            <person name="Fukuzawa H."/>
            <person name="Gonzalez-Ballester D."/>
            <person name="Gonzalez-Halphen D."/>
            <person name="Hallmann A."/>
            <person name="Hanikenne M."/>
            <person name="Hippler M."/>
            <person name="Inwood W."/>
            <person name="Jabbari K."/>
            <person name="Kalanon M."/>
            <person name="Kuras R."/>
            <person name="Lefebvre P.A."/>
            <person name="Lemaire S.D."/>
            <person name="Lobanov A.V."/>
            <person name="Lohr M."/>
            <person name="Manuell A."/>
            <person name="Meier I."/>
            <person name="Mets L."/>
            <person name="Mittag M."/>
            <person name="Mittelmeier T."/>
            <person name="Moroney J.V."/>
            <person name="Moseley J."/>
            <person name="Napoli C."/>
            <person name="Nedelcu A.M."/>
            <person name="Niyogi K."/>
            <person name="Novoselov S.V."/>
            <person name="Paulsen I.T."/>
            <person name="Pazour G."/>
            <person name="Purton S."/>
            <person name="Ral J.P."/>
            <person name="Riano-Pachon D.M."/>
            <person name="Riekhof W."/>
            <person name="Rymarquis L."/>
            <person name="Schroda M."/>
            <person name="Stern D."/>
            <person name="Umen J."/>
            <person name="Willows R."/>
            <person name="Wilson N."/>
            <person name="Zimmer S.L."/>
            <person name="Allmer J."/>
            <person name="Balk J."/>
            <person name="Bisova K."/>
            <person name="Chen C.J."/>
            <person name="Elias M."/>
            <person name="Gendler K."/>
            <person name="Hauser C."/>
            <person name="Lamb M.R."/>
            <person name="Ledford H."/>
            <person name="Long J.C."/>
            <person name="Minagawa J."/>
            <person name="Page M.D."/>
            <person name="Pan J."/>
            <person name="Pootakham W."/>
            <person name="Roje S."/>
            <person name="Rose A."/>
            <person name="Stahlberg E."/>
            <person name="Terauchi A.M."/>
            <person name="Yang P."/>
            <person name="Ball S."/>
            <person name="Bowler C."/>
            <person name="Dieckmann C.L."/>
            <person name="Gladyshev V.N."/>
            <person name="Green P."/>
            <person name="Jorgensen R."/>
            <person name="Mayfield S."/>
            <person name="Mueller-Roeber B."/>
            <person name="Rajamani S."/>
            <person name="Sayre R.T."/>
            <person name="Brokstein P."/>
            <person name="Dubchak I."/>
            <person name="Goodstein D."/>
            <person name="Hornick L."/>
            <person name="Huang Y.W."/>
            <person name="Jhaveri J."/>
            <person name="Luo Y."/>
            <person name="Martinez D."/>
            <person name="Ngau W.C."/>
            <person name="Otillar B."/>
            <person name="Poliakov A."/>
            <person name="Porter A."/>
            <person name="Szajkowski L."/>
            <person name="Werner G."/>
            <person name="Zhou K."/>
            <person name="Grigoriev I.V."/>
            <person name="Rokhsar D.S."/>
            <person name="Grossman A.R."/>
        </authorList>
    </citation>
    <scope>NUCLEOTIDE SEQUENCE [LARGE SCALE GENOMIC DNA]</scope>
    <source>
        <strain evidence="6">CC-503</strain>
    </source>
</reference>
<dbReference type="GO" id="GO:0005506">
    <property type="term" value="F:iron ion binding"/>
    <property type="evidence" value="ECO:0007669"/>
    <property type="project" value="InterPro"/>
</dbReference>
<keyword evidence="4" id="KW-1133">Transmembrane helix</keyword>
<protein>
    <submittedName>
        <fullName evidence="5">Uncharacterized protein</fullName>
    </submittedName>
</protein>
<gene>
    <name evidence="5" type="ORF">CHLRE_07g340850v5</name>
</gene>
<keyword evidence="6" id="KW-1185">Reference proteome</keyword>
<dbReference type="Gene3D" id="1.10.630.10">
    <property type="entry name" value="Cytochrome P450"/>
    <property type="match status" value="1"/>
</dbReference>
<dbReference type="PRINTS" id="PR00463">
    <property type="entry name" value="EP450I"/>
</dbReference>
<dbReference type="eggNOG" id="KOG0158">
    <property type="taxonomic scope" value="Eukaryota"/>
</dbReference>
<dbReference type="STRING" id="3055.A8ITR3"/>
<dbReference type="InterPro" id="IPR001128">
    <property type="entry name" value="Cyt_P450"/>
</dbReference>
<dbReference type="FunCoup" id="A8ITR3">
    <property type="interactions" value="604"/>
</dbReference>
<dbReference type="PANTHER" id="PTHR24301:SF2">
    <property type="entry name" value="THROMBOXANE-A SYNTHASE"/>
    <property type="match status" value="1"/>
</dbReference>
<keyword evidence="4" id="KW-0812">Transmembrane</keyword>
<sequence>MQDVISFLLNGLGFAAVGLVVLQLVLSLDLYKRWKLRHLPGPPALPLLGNLPQILAKGSPAFFRECRAKYGPVFRVAFGRNWMVVVAEPDLLRQVGGKLLNHSMFRGLLGGEFAKLDDWGLVSARDDFWRKVRAAWQPAFSAPSLSGYFPLMTDCAVRLADKLEGLARRQPGQQGAGKEEEAAGKAGKAEAEGGSGGGGGSSTRVDIWRELGAMTLQVVGSTAYGVDFQAMESLPAAGTGEGGADTKPAAAPAPASSSYGRVLVQACRDVFKYSSVVYGSKYSRVGLLFPEWRPVVAILANAAPDLPFKMLKTARTHLRDACMSLIDGWKKQEASGVQDGKSKQEEQNGDANGHTAASTAGAKGDGAVSGAGAANAIGEAAAAVGTAAGGVGGLSAGSFLGLMLAARDKSTGEGLTDLQVAAQVQTFILAGYETTANALAFAVYCLATNPEAEAKLLAEIDAVLGPDRLPTEADLPRLPYTEAVFNETMRLYPPAHATNRHTDKAPMQVGPYTLPKDTTLFMSIFSAHHNTDVWPRVNDFVPERFLPESPLYPEVAARVPHAHAPFGFGSRMCIGWKFAVQEAKVALAALYQRLTFELEPGQVPLQTAVGITLSPRNGVWVRPVARRLTPRQPTTPPVGSAAK</sequence>
<keyword evidence="4" id="KW-0472">Membrane</keyword>
<dbReference type="OrthoDB" id="507451at2759"/>
<keyword evidence="1 2" id="KW-0408">Iron</keyword>
<keyword evidence="1 2" id="KW-0349">Heme</keyword>
<evidence type="ECO:0000313" key="5">
    <source>
        <dbReference type="EMBL" id="PNW81110.1"/>
    </source>
</evidence>
<dbReference type="OMA" id="EHKHEIR"/>
<dbReference type="PANTHER" id="PTHR24301">
    <property type="entry name" value="THROMBOXANE-A SYNTHASE"/>
    <property type="match status" value="1"/>
</dbReference>
<dbReference type="GeneID" id="5718002"/>
<feature type="region of interest" description="Disordered" evidence="3">
    <location>
        <begin position="168"/>
        <end position="202"/>
    </location>
</feature>
<keyword evidence="1 2" id="KW-0479">Metal-binding</keyword>
<dbReference type="Proteomes" id="UP000006906">
    <property type="component" value="Chromosome 7"/>
</dbReference>
<evidence type="ECO:0000256" key="3">
    <source>
        <dbReference type="SAM" id="MobiDB-lite"/>
    </source>
</evidence>
<dbReference type="Gramene" id="PNW81110">
    <property type="protein sequence ID" value="PNW81110"/>
    <property type="gene ID" value="CHLRE_07g340850v5"/>
</dbReference>
<dbReference type="InParanoid" id="A8ITR3"/>
<accession>A8ITR3</accession>
<evidence type="ECO:0000256" key="2">
    <source>
        <dbReference type="RuleBase" id="RU000461"/>
    </source>
</evidence>
<dbReference type="PaxDb" id="3055-EDP04011"/>
<comment type="similarity">
    <text evidence="2">Belongs to the cytochrome P450 family.</text>
</comment>
<evidence type="ECO:0000256" key="1">
    <source>
        <dbReference type="PIRSR" id="PIRSR602401-1"/>
    </source>
</evidence>
<evidence type="ECO:0000313" key="6">
    <source>
        <dbReference type="Proteomes" id="UP000006906"/>
    </source>
</evidence>
<dbReference type="RefSeq" id="XP_001692533.1">
    <property type="nucleotide sequence ID" value="XM_001692481.2"/>
</dbReference>
<dbReference type="GO" id="GO:0020037">
    <property type="term" value="F:heme binding"/>
    <property type="evidence" value="ECO:0007669"/>
    <property type="project" value="InterPro"/>
</dbReference>
<dbReference type="InterPro" id="IPR002401">
    <property type="entry name" value="Cyt_P450_E_grp-I"/>
</dbReference>
<proteinExistence type="inferred from homology"/>
<feature type="compositionally biased region" description="Basic and acidic residues" evidence="3">
    <location>
        <begin position="177"/>
        <end position="191"/>
    </location>
</feature>
<dbReference type="HOGENOM" id="CLU_001570_5_1_1"/>
<comment type="cofactor">
    <cofactor evidence="1">
        <name>heme</name>
        <dbReference type="ChEBI" id="CHEBI:30413"/>
    </cofactor>
</comment>
<dbReference type="SUPFAM" id="SSF48264">
    <property type="entry name" value="Cytochrome P450"/>
    <property type="match status" value="1"/>
</dbReference>
<dbReference type="GO" id="GO:0016705">
    <property type="term" value="F:oxidoreductase activity, acting on paired donors, with incorporation or reduction of molecular oxygen"/>
    <property type="evidence" value="ECO:0007669"/>
    <property type="project" value="InterPro"/>
</dbReference>
<dbReference type="KEGG" id="cre:CHLRE_07g340850v5"/>
<feature type="transmembrane region" description="Helical" evidence="4">
    <location>
        <begin position="12"/>
        <end position="31"/>
    </location>
</feature>
<dbReference type="InterPro" id="IPR017972">
    <property type="entry name" value="Cyt_P450_CS"/>
</dbReference>
<dbReference type="PRINTS" id="PR00385">
    <property type="entry name" value="P450"/>
</dbReference>
<dbReference type="Pfam" id="PF00067">
    <property type="entry name" value="p450"/>
    <property type="match status" value="2"/>
</dbReference>
<name>A8ITR3_CHLRE</name>
<feature type="region of interest" description="Disordered" evidence="3">
    <location>
        <begin position="334"/>
        <end position="361"/>
    </location>
</feature>
<dbReference type="PROSITE" id="PS00086">
    <property type="entry name" value="CYTOCHROME_P450"/>
    <property type="match status" value="1"/>
</dbReference>
<dbReference type="GO" id="GO:0004497">
    <property type="term" value="F:monooxygenase activity"/>
    <property type="evidence" value="ECO:0007669"/>
    <property type="project" value="UniProtKB-KW"/>
</dbReference>
<dbReference type="EMBL" id="CM008968">
    <property type="protein sequence ID" value="PNW81110.1"/>
    <property type="molecule type" value="Genomic_DNA"/>
</dbReference>
<dbReference type="InterPro" id="IPR036396">
    <property type="entry name" value="Cyt_P450_sf"/>
</dbReference>
<evidence type="ECO:0000256" key="4">
    <source>
        <dbReference type="SAM" id="Phobius"/>
    </source>
</evidence>
<feature type="binding site" description="axial binding residue" evidence="1">
    <location>
        <position position="573"/>
    </location>
    <ligand>
        <name>heme</name>
        <dbReference type="ChEBI" id="CHEBI:30413"/>
    </ligand>
    <ligandPart>
        <name>Fe</name>
        <dbReference type="ChEBI" id="CHEBI:18248"/>
    </ligandPart>
</feature>
<dbReference type="AlphaFoldDB" id="A8ITR3"/>
<keyword evidence="2" id="KW-0503">Monooxygenase</keyword>